<keyword evidence="3 5" id="KW-0597">Phosphoprotein</keyword>
<dbReference type="InterPro" id="IPR008248">
    <property type="entry name" value="CheB-like"/>
</dbReference>
<keyword evidence="3 4" id="KW-0145">Chemotaxis</keyword>
<comment type="catalytic activity">
    <reaction evidence="3">
        <text>L-glutaminyl-[protein] + H2O = L-glutamyl-[protein] + NH4(+)</text>
        <dbReference type="Rhea" id="RHEA:16441"/>
        <dbReference type="Rhea" id="RHEA-COMP:10207"/>
        <dbReference type="Rhea" id="RHEA-COMP:10208"/>
        <dbReference type="ChEBI" id="CHEBI:15377"/>
        <dbReference type="ChEBI" id="CHEBI:28938"/>
        <dbReference type="ChEBI" id="CHEBI:29973"/>
        <dbReference type="ChEBI" id="CHEBI:30011"/>
        <dbReference type="EC" id="3.5.1.44"/>
    </reaction>
</comment>
<name>A0A975F328_9SPIR</name>
<dbReference type="InterPro" id="IPR035909">
    <property type="entry name" value="CheB_C"/>
</dbReference>
<feature type="active site" evidence="3 4">
    <location>
        <position position="338"/>
    </location>
</feature>
<proteinExistence type="inferred from homology"/>
<dbReference type="EMBL" id="CP054257">
    <property type="protein sequence ID" value="QTQ12330.1"/>
    <property type="molecule type" value="Genomic_DNA"/>
</dbReference>
<keyword evidence="3" id="KW-0963">Cytoplasm</keyword>
<comment type="catalytic activity">
    <reaction evidence="2 3">
        <text>[protein]-L-glutamate 5-O-methyl ester + H2O = L-glutamyl-[protein] + methanol + H(+)</text>
        <dbReference type="Rhea" id="RHEA:23236"/>
        <dbReference type="Rhea" id="RHEA-COMP:10208"/>
        <dbReference type="Rhea" id="RHEA-COMP:10311"/>
        <dbReference type="ChEBI" id="CHEBI:15377"/>
        <dbReference type="ChEBI" id="CHEBI:15378"/>
        <dbReference type="ChEBI" id="CHEBI:17790"/>
        <dbReference type="ChEBI" id="CHEBI:29973"/>
        <dbReference type="ChEBI" id="CHEBI:82795"/>
        <dbReference type="EC" id="3.1.1.61"/>
    </reaction>
</comment>
<dbReference type="AlphaFoldDB" id="A0A975F328"/>
<dbReference type="CDD" id="cd17541">
    <property type="entry name" value="REC_CheB-like"/>
    <property type="match status" value="1"/>
</dbReference>
<feature type="domain" description="Response regulatory" evidence="6">
    <location>
        <begin position="5"/>
        <end position="123"/>
    </location>
</feature>
<dbReference type="Proteomes" id="UP000671908">
    <property type="component" value="Chromosome"/>
</dbReference>
<dbReference type="EMBL" id="CP054142">
    <property type="protein sequence ID" value="QTQ13461.1"/>
    <property type="molecule type" value="Genomic_DNA"/>
</dbReference>
<dbReference type="EC" id="3.1.1.61" evidence="3"/>
<keyword evidence="10" id="KW-1185">Reference proteome</keyword>
<feature type="domain" description="CheB-type methylesterase" evidence="7">
    <location>
        <begin position="203"/>
        <end position="396"/>
    </location>
</feature>
<evidence type="ECO:0000256" key="3">
    <source>
        <dbReference type="HAMAP-Rule" id="MF_00099"/>
    </source>
</evidence>
<feature type="active site" evidence="3 4">
    <location>
        <position position="215"/>
    </location>
</feature>
<dbReference type="InterPro" id="IPR011006">
    <property type="entry name" value="CheY-like_superfamily"/>
</dbReference>
<reference evidence="9 10" key="2">
    <citation type="journal article" date="2021" name="Microbiol. Resour. Announc.">
        <title>Complete Genome Sequences of Three Human Oral Treponema parvum Isolates.</title>
        <authorList>
            <person name="Zeng H."/>
            <person name="Watt R.M."/>
        </authorList>
    </citation>
    <scope>NUCLEOTIDE SEQUENCE [LARGE SCALE GENOMIC DNA]</scope>
    <source>
        <strain evidence="9 10">ATCC 700770</strain>
        <strain evidence="8">ATCC 700773</strain>
    </source>
</reference>
<dbReference type="PANTHER" id="PTHR42872">
    <property type="entry name" value="PROTEIN-GLUTAMATE METHYLESTERASE/PROTEIN-GLUTAMINE GLUTAMINASE"/>
    <property type="match status" value="1"/>
</dbReference>
<feature type="active site" evidence="3 4">
    <location>
        <position position="242"/>
    </location>
</feature>
<dbReference type="PIRSF" id="PIRSF000876">
    <property type="entry name" value="RR_chemtxs_CheB"/>
    <property type="match status" value="1"/>
</dbReference>
<dbReference type="HAMAP" id="MF_00099">
    <property type="entry name" value="CheB_chemtxs"/>
    <property type="match status" value="1"/>
</dbReference>
<dbReference type="GO" id="GO:0008984">
    <property type="term" value="F:protein-glutamate methylesterase activity"/>
    <property type="evidence" value="ECO:0007669"/>
    <property type="project" value="UniProtKB-UniRule"/>
</dbReference>
<dbReference type="InterPro" id="IPR001789">
    <property type="entry name" value="Sig_transdc_resp-reg_receiver"/>
</dbReference>
<evidence type="ECO:0000256" key="2">
    <source>
        <dbReference type="ARBA" id="ARBA00048267"/>
    </source>
</evidence>
<keyword evidence="1 3" id="KW-0378">Hydrolase</keyword>
<comment type="similarity">
    <text evidence="3">Belongs to the CheB family.</text>
</comment>
<evidence type="ECO:0000259" key="6">
    <source>
        <dbReference type="PROSITE" id="PS50110"/>
    </source>
</evidence>
<comment type="PTM">
    <text evidence="3">Phosphorylated by CheA. Phosphorylation of the N-terminal regulatory domain activates the methylesterase activity.</text>
</comment>
<evidence type="ECO:0000313" key="9">
    <source>
        <dbReference type="EMBL" id="QTQ13461.1"/>
    </source>
</evidence>
<dbReference type="PANTHER" id="PTHR42872:SF3">
    <property type="entry name" value="PROTEIN-GLUTAMATE METHYLESTERASE_PROTEIN-GLUTAMINE GLUTAMINASE 1"/>
    <property type="match status" value="1"/>
</dbReference>
<dbReference type="Pfam" id="PF01339">
    <property type="entry name" value="CheB_methylest"/>
    <property type="match status" value="1"/>
</dbReference>
<dbReference type="EC" id="3.5.1.44" evidence="3"/>
<dbReference type="GO" id="GO:0050568">
    <property type="term" value="F:protein-glutamine glutaminase activity"/>
    <property type="evidence" value="ECO:0007669"/>
    <property type="project" value="UniProtKB-UniRule"/>
</dbReference>
<comment type="subcellular location">
    <subcellularLocation>
        <location evidence="3">Cytoplasm</location>
    </subcellularLocation>
</comment>
<dbReference type="RefSeq" id="WP_210117044.1">
    <property type="nucleotide sequence ID" value="NZ_CP054142.1"/>
</dbReference>
<evidence type="ECO:0000259" key="7">
    <source>
        <dbReference type="PROSITE" id="PS50122"/>
    </source>
</evidence>
<evidence type="ECO:0000256" key="5">
    <source>
        <dbReference type="PROSITE-ProRule" id="PRU00169"/>
    </source>
</evidence>
<evidence type="ECO:0000313" key="10">
    <source>
        <dbReference type="Proteomes" id="UP000671908"/>
    </source>
</evidence>
<dbReference type="SUPFAM" id="SSF52738">
    <property type="entry name" value="Methylesterase CheB, C-terminal domain"/>
    <property type="match status" value="1"/>
</dbReference>
<dbReference type="PROSITE" id="PS50110">
    <property type="entry name" value="RESPONSE_REGULATORY"/>
    <property type="match status" value="1"/>
</dbReference>
<evidence type="ECO:0000313" key="8">
    <source>
        <dbReference type="EMBL" id="QTQ12330.1"/>
    </source>
</evidence>
<organism evidence="9 10">
    <name type="scientific">Treponema parvum</name>
    <dbReference type="NCBI Taxonomy" id="138851"/>
    <lineage>
        <taxon>Bacteria</taxon>
        <taxon>Pseudomonadati</taxon>
        <taxon>Spirochaetota</taxon>
        <taxon>Spirochaetia</taxon>
        <taxon>Spirochaetales</taxon>
        <taxon>Treponemataceae</taxon>
        <taxon>Treponema</taxon>
    </lineage>
</organism>
<dbReference type="GO" id="GO:0006935">
    <property type="term" value="P:chemotaxis"/>
    <property type="evidence" value="ECO:0007669"/>
    <property type="project" value="UniProtKB-UniRule"/>
</dbReference>
<dbReference type="SUPFAM" id="SSF52172">
    <property type="entry name" value="CheY-like"/>
    <property type="match status" value="1"/>
</dbReference>
<protein>
    <recommendedName>
        <fullName evidence="3">Protein-glutamate methylesterase/protein-glutamine glutaminase</fullName>
        <ecNumber evidence="3">3.1.1.61</ecNumber>
        <ecNumber evidence="3">3.5.1.44</ecNumber>
    </recommendedName>
</protein>
<evidence type="ECO:0000256" key="1">
    <source>
        <dbReference type="ARBA" id="ARBA00022801"/>
    </source>
</evidence>
<accession>A0A975F328</accession>
<dbReference type="GO" id="GO:0005737">
    <property type="term" value="C:cytoplasm"/>
    <property type="evidence" value="ECO:0007669"/>
    <property type="project" value="UniProtKB-SubCell"/>
</dbReference>
<dbReference type="Pfam" id="PF00072">
    <property type="entry name" value="Response_reg"/>
    <property type="match status" value="1"/>
</dbReference>
<comment type="function">
    <text evidence="3">Involved in chemotaxis. Part of a chemotaxis signal transduction system that modulates chemotaxis in response to various stimuli. Catalyzes the demethylation of specific methylglutamate residues introduced into the chemoreceptors (methyl-accepting chemotaxis proteins or MCP) by CheR. Also mediates the irreversible deamidation of specific glutamine residues to glutamic acid.</text>
</comment>
<dbReference type="Gene3D" id="3.40.50.180">
    <property type="entry name" value="Methylesterase CheB, C-terminal domain"/>
    <property type="match status" value="1"/>
</dbReference>
<dbReference type="NCBIfam" id="NF001965">
    <property type="entry name" value="PRK00742.1"/>
    <property type="match status" value="1"/>
</dbReference>
<dbReference type="Gene3D" id="3.40.50.2300">
    <property type="match status" value="1"/>
</dbReference>
<comment type="domain">
    <text evidence="3">Contains a C-terminal catalytic domain, and an N-terminal region which modulates catalytic activity.</text>
</comment>
<dbReference type="SMART" id="SM00448">
    <property type="entry name" value="REC"/>
    <property type="match status" value="1"/>
</dbReference>
<dbReference type="CDD" id="cd16432">
    <property type="entry name" value="CheB_Rec"/>
    <property type="match status" value="1"/>
</dbReference>
<evidence type="ECO:0000256" key="4">
    <source>
        <dbReference type="PROSITE-ProRule" id="PRU00050"/>
    </source>
</evidence>
<feature type="modified residue" description="4-aspartylphosphate" evidence="3 5">
    <location>
        <position position="56"/>
    </location>
</feature>
<dbReference type="GO" id="GO:0000156">
    <property type="term" value="F:phosphorelay response regulator activity"/>
    <property type="evidence" value="ECO:0007669"/>
    <property type="project" value="InterPro"/>
</dbReference>
<gene>
    <name evidence="3" type="primary">cheB</name>
    <name evidence="8" type="ORF">HRI96_09045</name>
    <name evidence="9" type="ORF">HRQ91_02755</name>
</gene>
<dbReference type="KEGG" id="tpav:HRQ91_02755"/>
<dbReference type="PROSITE" id="PS50122">
    <property type="entry name" value="CHEB"/>
    <property type="match status" value="1"/>
</dbReference>
<dbReference type="Proteomes" id="UP000671995">
    <property type="component" value="Chromosome"/>
</dbReference>
<reference evidence="9" key="1">
    <citation type="submission" date="2020-05" db="EMBL/GenBank/DDBJ databases">
        <authorList>
            <person name="Zeng H."/>
            <person name="Chan Y.K."/>
            <person name="Watt R.M."/>
        </authorList>
    </citation>
    <scope>NUCLEOTIDE SEQUENCE</scope>
    <source>
        <strain evidence="9">ATCC 700770</strain>
        <strain evidence="8">ATCC 700773</strain>
    </source>
</reference>
<sequence length="398" mass="43520">MDDISVLVCDDSALMRNLISRIIDNTEGMKVCAKAMNGEIALERIPEMKPDIMVLDIEMPVMDGVQFLKERKARRWDIPVIILSSVATKGAAVTMQCLELGASDFITKPNGSISADLSGIAENLVEMLASYGNPYAARQGKKVYPVDFFHQQMKLKRAEQLVIEKKGAAAAPQKPAEPAKPFSFSWKAPAEVKTAATITPVRNGDRIDIIVIGISTGGPNALRDVFKMIDPHLKQPILVVQHMPAGFTKEFAISLNNICPLEVKEAEEGDLVQGGHVYIAPGDYQMCIARGLKGTEIRLSKDPHRNGHRPSVDYLFESVAKEYKNHALGVIMTGMGKDGAAQLAEMRKEGAWTLGQDQESSIVYGMPKVAWELGGVQKQVPLAKMADEISALAREHLT</sequence>
<dbReference type="InterPro" id="IPR000673">
    <property type="entry name" value="Sig_transdc_resp-reg_Me-estase"/>
</dbReference>